<dbReference type="CDD" id="cd02910">
    <property type="entry name" value="cupin_Yhhw_N"/>
    <property type="match status" value="1"/>
</dbReference>
<dbReference type="VEuPathDB" id="FungiDB:CPUR_04717"/>
<comment type="similarity">
    <text evidence="1 2">Belongs to the pirin family.</text>
</comment>
<dbReference type="SUPFAM" id="SSF51182">
    <property type="entry name" value="RmlC-like cupins"/>
    <property type="match status" value="1"/>
</dbReference>
<name>M1VW92_CLAP2</name>
<feature type="region of interest" description="Disordered" evidence="4">
    <location>
        <begin position="995"/>
        <end position="1048"/>
    </location>
</feature>
<evidence type="ECO:0000313" key="6">
    <source>
        <dbReference type="EMBL" id="CCE30867.1"/>
    </source>
</evidence>
<dbReference type="EMBL" id="CAGA01000025">
    <property type="protein sequence ID" value="CCE30867.1"/>
    <property type="molecule type" value="Genomic_DNA"/>
</dbReference>
<evidence type="ECO:0000259" key="5">
    <source>
        <dbReference type="Pfam" id="PF02678"/>
    </source>
</evidence>
<dbReference type="Proteomes" id="UP000016801">
    <property type="component" value="Unassembled WGS sequence"/>
</dbReference>
<feature type="domain" description="Pirin N-terminal" evidence="5">
    <location>
        <begin position="79"/>
        <end position="195"/>
    </location>
</feature>
<feature type="compositionally biased region" description="Low complexity" evidence="4">
    <location>
        <begin position="702"/>
        <end position="739"/>
    </location>
</feature>
<protein>
    <recommendedName>
        <fullName evidence="5">Pirin N-terminal domain-containing protein</fullName>
    </recommendedName>
</protein>
<accession>M1VW92</accession>
<gene>
    <name evidence="6" type="ORF">CPUR_04717</name>
</gene>
<feature type="compositionally biased region" description="Low complexity" evidence="4">
    <location>
        <begin position="643"/>
        <end position="656"/>
    </location>
</feature>
<keyword evidence="3" id="KW-0175">Coiled coil</keyword>
<feature type="region of interest" description="Disordered" evidence="4">
    <location>
        <begin position="1062"/>
        <end position="1173"/>
    </location>
</feature>
<dbReference type="InterPro" id="IPR003829">
    <property type="entry name" value="Pirin_N_dom"/>
</dbReference>
<feature type="compositionally biased region" description="Polar residues" evidence="4">
    <location>
        <begin position="1120"/>
        <end position="1129"/>
    </location>
</feature>
<feature type="compositionally biased region" description="Basic and acidic residues" evidence="4">
    <location>
        <begin position="401"/>
        <end position="410"/>
    </location>
</feature>
<feature type="compositionally biased region" description="Polar residues" evidence="4">
    <location>
        <begin position="671"/>
        <end position="687"/>
    </location>
</feature>
<evidence type="ECO:0000256" key="1">
    <source>
        <dbReference type="ARBA" id="ARBA00008416"/>
    </source>
</evidence>
<sequence>MPRFSLWASILVVSFSILVIVLPSTEYTFITQRFINIFHNRLNSTPTQEPSMIKAAGNMSKSVLHQAKITPHRSGARGHSDHGWLNTYHSFSFADWYNPAFTQFGALRVLNEDRIKANSGFPTHAHRDFEIFTYVLSGELTHRDSMLTKGQEGGQSDKFYRMHRGDVQFTTGGTGIAHSEFNEHESETGHFLQIWAVPWKKGLQPRYHTLHFKEEDKRKEFVKILSPLKGGEDATAQQEKDAEAVIPNTIPIHADFVMGAGIIAPENRFEWIVGAKATQQNKRKVFVHLSMCKGGKAKIRLDGREDAELSEGDGAFIEGNSNILYSSRSLPRHVGGEPFILSPLHPNPVASEVIVAQPPETLLHDTDETHDYDPNAPHAKEQHQQRSALLWPLAHTSFHPDDISREDPIERLSSPASSVSRSLRRTPKFQSSPVQIPEPLAAPSVGFTPSAAAAGPPTFARARPDSPTTGLSASLIQDGGSRRHAAEDAKNLAERFETETPTDRGLSQCHLSQNCCEPHQLARVSSNTHSAIVFALEGPLRLPNPFTPDEIEESADMADLMAATSGMPASTIGHATTVPRYAAAGPAPTTSPSGIRGPRIIMQERVAREARQRAEAERLALERSRAENEARLLEETRRRTAERTSAGVASGQGASSEPSQQHMHQDPRTVAQGTVQPPRNPTVGSTAKQPMHHHHHHHHHQQQQQQQQQKQSSPPRQQQQMPHQFDTTTSQQQLPTSPTYVTSDGRPRPQQQQGPDSNALPLESTITSAGQTKPRISFPHAFERWETLSAHWEGLTSYWIRKLEQNKDDIGRDPLSQQLARQVTDLSAAGANLFHAVVELQRLRASSERKFQRWFFETRTELERNQEVTAMLEKALERERRDRNDAIREAVEHEMGSSKAQKQLAEMRKELTISKDEARRAWEELGRREQEERDRTLSLQSGKPTMIGGVQVVPMTHGGASAGGGGGGGGRQATARDAAVIASYERAYGQNFGSEHLQGQPAASSLPPTASPSLNFYHLQSSSQEQPQGPSSQSGGAGGVESDLRDEGEYIIDATGNYILDSRGQKIPLMAAPPSGASMSDLGVEECDSPATNKNEPREGHDSSVPPTTSPGMDDGKWTGTFSEPQDYSGQGYGAPGWETVPRHHHPTRLSDVMEEEDERSRTSATQSRAGQV</sequence>
<dbReference type="AlphaFoldDB" id="M1VW92"/>
<feature type="compositionally biased region" description="Basic residues" evidence="4">
    <location>
        <begin position="690"/>
        <end position="701"/>
    </location>
</feature>
<dbReference type="InterPro" id="IPR011051">
    <property type="entry name" value="RmlC_Cupin_sf"/>
</dbReference>
<feature type="region of interest" description="Disordered" evidence="4">
    <location>
        <begin position="401"/>
        <end position="437"/>
    </location>
</feature>
<evidence type="ECO:0000256" key="3">
    <source>
        <dbReference type="SAM" id="Coils"/>
    </source>
</evidence>
<feature type="coiled-coil region" evidence="3">
    <location>
        <begin position="869"/>
        <end position="917"/>
    </location>
</feature>
<dbReference type="Gene3D" id="2.60.120.10">
    <property type="entry name" value="Jelly Rolls"/>
    <property type="match status" value="1"/>
</dbReference>
<dbReference type="Pfam" id="PF02678">
    <property type="entry name" value="Pirin"/>
    <property type="match status" value="1"/>
</dbReference>
<proteinExistence type="inferred from homology"/>
<dbReference type="HOGENOM" id="CLU_007593_1_1_1"/>
<reference evidence="6 7" key="1">
    <citation type="journal article" date="2013" name="PLoS Genet.">
        <title>Plant-symbiotic fungi as chemical engineers: Multi-genome analysis of the Clavicipitaceae reveals dynamics of alkaloid loci.</title>
        <authorList>
            <person name="Schardl C.L."/>
            <person name="Young C.A."/>
            <person name="Hesse U."/>
            <person name="Amyotte S.G."/>
            <person name="Andreeva K."/>
            <person name="Calie P.J."/>
            <person name="Fleetwood D.J."/>
            <person name="Haws D.C."/>
            <person name="Moore N."/>
            <person name="Oeser B."/>
            <person name="Panaccione D.G."/>
            <person name="Schweri K.K."/>
            <person name="Voisey C.R."/>
            <person name="Farman M.L."/>
            <person name="Jaromczyk J.W."/>
            <person name="Roe B.A."/>
            <person name="O'Sullivan D.M."/>
            <person name="Scott B."/>
            <person name="Tudzynski P."/>
            <person name="An Z."/>
            <person name="Arnaoudova E.G."/>
            <person name="Bullock C.T."/>
            <person name="Charlton N.D."/>
            <person name="Chen L."/>
            <person name="Cox M."/>
            <person name="Dinkins R.D."/>
            <person name="Florea S."/>
            <person name="Glenn A.E."/>
            <person name="Gordon A."/>
            <person name="Gueldener U."/>
            <person name="Harris D.R."/>
            <person name="Hollin W."/>
            <person name="Jaromczyk J."/>
            <person name="Johnson R.D."/>
            <person name="Khan A.K."/>
            <person name="Leistner E."/>
            <person name="Leuchtmann A."/>
            <person name="Li C."/>
            <person name="Liu J."/>
            <person name="Liu J."/>
            <person name="Liu M."/>
            <person name="Mace W."/>
            <person name="Machado C."/>
            <person name="Nagabhyru P."/>
            <person name="Pan J."/>
            <person name="Schmid J."/>
            <person name="Sugawara K."/>
            <person name="Steiner U."/>
            <person name="Takach J.E."/>
            <person name="Tanaka E."/>
            <person name="Webb J.S."/>
            <person name="Wilson E.V."/>
            <person name="Wiseman J.L."/>
            <person name="Yoshida R."/>
            <person name="Zeng Z."/>
        </authorList>
    </citation>
    <scope>NUCLEOTIDE SEQUENCE [LARGE SCALE GENOMIC DNA]</scope>
    <source>
        <strain evidence="6 7">20.1</strain>
    </source>
</reference>
<dbReference type="PANTHER" id="PTHR43212:SF3">
    <property type="entry name" value="QUERCETIN 2,3-DIOXYGENASE"/>
    <property type="match status" value="1"/>
</dbReference>
<dbReference type="STRING" id="1111077.M1VW92"/>
<feature type="compositionally biased region" description="Low complexity" evidence="4">
    <location>
        <begin position="1001"/>
        <end position="1034"/>
    </location>
</feature>
<dbReference type="eggNOG" id="ENOG502R2UZ">
    <property type="taxonomic scope" value="Eukaryota"/>
</dbReference>
<dbReference type="PANTHER" id="PTHR43212">
    <property type="entry name" value="QUERCETIN 2,3-DIOXYGENASE"/>
    <property type="match status" value="1"/>
</dbReference>
<evidence type="ECO:0000313" key="7">
    <source>
        <dbReference type="Proteomes" id="UP000016801"/>
    </source>
</evidence>
<feature type="compositionally biased region" description="Basic and acidic residues" evidence="4">
    <location>
        <begin position="924"/>
        <end position="936"/>
    </location>
</feature>
<feature type="compositionally biased region" description="Polar residues" evidence="4">
    <location>
        <begin position="1163"/>
        <end position="1173"/>
    </location>
</feature>
<comment type="caution">
    <text evidence="6">The sequence shown here is derived from an EMBL/GenBank/DDBJ whole genome shotgun (WGS) entry which is preliminary data.</text>
</comment>
<organism evidence="6 7">
    <name type="scientific">Claviceps purpurea (strain 20.1)</name>
    <name type="common">Ergot fungus</name>
    <name type="synonym">Sphacelia segetum</name>
    <dbReference type="NCBI Taxonomy" id="1111077"/>
    <lineage>
        <taxon>Eukaryota</taxon>
        <taxon>Fungi</taxon>
        <taxon>Dikarya</taxon>
        <taxon>Ascomycota</taxon>
        <taxon>Pezizomycotina</taxon>
        <taxon>Sordariomycetes</taxon>
        <taxon>Hypocreomycetidae</taxon>
        <taxon>Hypocreales</taxon>
        <taxon>Clavicipitaceae</taxon>
        <taxon>Claviceps</taxon>
    </lineage>
</organism>
<feature type="region of interest" description="Disordered" evidence="4">
    <location>
        <begin position="634"/>
        <end position="762"/>
    </location>
</feature>
<keyword evidence="7" id="KW-1185">Reference proteome</keyword>
<dbReference type="InterPro" id="IPR014710">
    <property type="entry name" value="RmlC-like_jellyroll"/>
</dbReference>
<feature type="region of interest" description="Disordered" evidence="4">
    <location>
        <begin position="924"/>
        <end position="943"/>
    </location>
</feature>
<feature type="compositionally biased region" description="Low complexity" evidence="4">
    <location>
        <begin position="411"/>
        <end position="421"/>
    </location>
</feature>
<dbReference type="OrthoDB" id="5945798at2759"/>
<dbReference type="InterPro" id="IPR012093">
    <property type="entry name" value="Pirin"/>
</dbReference>
<evidence type="ECO:0000256" key="4">
    <source>
        <dbReference type="SAM" id="MobiDB-lite"/>
    </source>
</evidence>
<evidence type="ECO:0000256" key="2">
    <source>
        <dbReference type="RuleBase" id="RU003457"/>
    </source>
</evidence>